<dbReference type="PANTHER" id="PTHR43329">
    <property type="entry name" value="EPOXIDE HYDROLASE"/>
    <property type="match status" value="1"/>
</dbReference>
<dbReference type="STRING" id="1305764.R9NY66"/>
<accession>R9NY66</accession>
<dbReference type="HOGENOM" id="CLU_659099_0_0_1"/>
<evidence type="ECO:0000313" key="3">
    <source>
        <dbReference type="Proteomes" id="UP000014071"/>
    </source>
</evidence>
<dbReference type="RefSeq" id="XP_012187285.1">
    <property type="nucleotide sequence ID" value="XM_012331895.1"/>
</dbReference>
<keyword evidence="2" id="KW-0378">Hydrolase</keyword>
<dbReference type="EMBL" id="DF238778">
    <property type="protein sequence ID" value="GAC93698.1"/>
    <property type="molecule type" value="Genomic_DNA"/>
</dbReference>
<name>R9NY66_PSEHS</name>
<gene>
    <name evidence="2" type="ORF">PHSY_001263</name>
</gene>
<protein>
    <submittedName>
        <fullName evidence="2">Epoxide hydrolase</fullName>
    </submittedName>
</protein>
<feature type="domain" description="AB hydrolase-1" evidence="1">
    <location>
        <begin position="104"/>
        <end position="232"/>
    </location>
</feature>
<dbReference type="InterPro" id="IPR000073">
    <property type="entry name" value="AB_hydrolase_1"/>
</dbReference>
<sequence>MRTVRCQLFLPRTDAGNPPRTYCNTETIDRRLHYSNIITTAIVDTIHLRANPIMSSAPFTNPFDSAGFTSSHVSVPAPTNDPDVSVSIFYRHFKPSPSSSTARPLLLLHGYPQTHVIWSDVAPLLAATGKWEIVIPDNRGVGKSSAPPPKSDGVKYSRYSKREMARDMIELMQSLGHDKFWVVAHDRGARVAHRLGLDWPEKLNKLIMLDIAPTLDMYQTTDYRFATYYYHWFFLLQPTIAETFISSNPSVYLSSGIRYATSPPCSTTVSDWRTSEYLANLSQPASVLAMCEDYRASAPLNAPDLELDRQDRERGRKIRCEVAVLWGKKGVIEMMYGTRRRCDRSGAECASPWMLKLGLDEHVLIGYLTCHGTKPSPSFVVRLSDYVAGRVSERTEGRQQALIYRELRCRHLYRRRW</sequence>
<evidence type="ECO:0000259" key="1">
    <source>
        <dbReference type="Pfam" id="PF00561"/>
    </source>
</evidence>
<proteinExistence type="predicted"/>
<dbReference type="eggNOG" id="KOG4178">
    <property type="taxonomic scope" value="Eukaryota"/>
</dbReference>
<dbReference type="GeneID" id="24106564"/>
<dbReference type="Gene3D" id="3.40.50.1820">
    <property type="entry name" value="alpha/beta hydrolase"/>
    <property type="match status" value="1"/>
</dbReference>
<dbReference type="InterPro" id="IPR029058">
    <property type="entry name" value="AB_hydrolase_fold"/>
</dbReference>
<dbReference type="Proteomes" id="UP000014071">
    <property type="component" value="Unassembled WGS sequence"/>
</dbReference>
<dbReference type="SUPFAM" id="SSF53474">
    <property type="entry name" value="alpha/beta-Hydrolases"/>
    <property type="match status" value="1"/>
</dbReference>
<keyword evidence="3" id="KW-1185">Reference proteome</keyword>
<reference evidence="3" key="1">
    <citation type="journal article" date="2013" name="Genome Announc.">
        <title>Draft genome sequence of the basidiomycetous yeast-like fungus Pseudozyma hubeiensis SY62, which produces an abundant amount of the biosurfactant mannosylerythritol lipids.</title>
        <authorList>
            <person name="Konishi M."/>
            <person name="Hatada Y."/>
            <person name="Horiuchi J."/>
        </authorList>
    </citation>
    <scope>NUCLEOTIDE SEQUENCE [LARGE SCALE GENOMIC DNA]</scope>
    <source>
        <strain evidence="3">SY62</strain>
    </source>
</reference>
<organism evidence="2 3">
    <name type="scientific">Pseudozyma hubeiensis (strain SY62)</name>
    <name type="common">Yeast</name>
    <dbReference type="NCBI Taxonomy" id="1305764"/>
    <lineage>
        <taxon>Eukaryota</taxon>
        <taxon>Fungi</taxon>
        <taxon>Dikarya</taxon>
        <taxon>Basidiomycota</taxon>
        <taxon>Ustilaginomycotina</taxon>
        <taxon>Ustilaginomycetes</taxon>
        <taxon>Ustilaginales</taxon>
        <taxon>Ustilaginaceae</taxon>
        <taxon>Pseudozyma</taxon>
    </lineage>
</organism>
<dbReference type="Pfam" id="PF00561">
    <property type="entry name" value="Abhydrolase_1"/>
    <property type="match status" value="1"/>
</dbReference>
<dbReference type="GO" id="GO:0016787">
    <property type="term" value="F:hydrolase activity"/>
    <property type="evidence" value="ECO:0007669"/>
    <property type="project" value="UniProtKB-KW"/>
</dbReference>
<dbReference type="AlphaFoldDB" id="R9NY66"/>
<dbReference type="OrthoDB" id="6431331at2759"/>
<evidence type="ECO:0000313" key="2">
    <source>
        <dbReference type="EMBL" id="GAC93698.1"/>
    </source>
</evidence>